<keyword evidence="2" id="KW-0964">Secreted</keyword>
<accession>A0A023GA76</accession>
<comment type="subcellular location">
    <subcellularLocation>
        <location evidence="1">Secreted</location>
    </subcellularLocation>
</comment>
<reference evidence="4" key="1">
    <citation type="submission" date="2014-03" db="EMBL/GenBank/DDBJ databases">
        <title>The sialotranscriptome of Amblyomma triste, Amblyomma parvum and Amblyomma cajennense ticks, uncovered by 454-based RNA-seq.</title>
        <authorList>
            <person name="Garcia G.R."/>
            <person name="Gardinassi L.G."/>
            <person name="Ribeiro J.M."/>
            <person name="Anatriello E."/>
            <person name="Ferreira B.R."/>
            <person name="Moreira H.N."/>
            <person name="Mafra C."/>
            <person name="Olegario M.M."/>
            <person name="Szabo P.J."/>
            <person name="Miranda-Santos I.K."/>
            <person name="Maruyama S.R."/>
        </authorList>
    </citation>
    <scope>NUCLEOTIDE SEQUENCE</scope>
    <source>
        <strain evidence="4">Mato Grasso do Sul</strain>
        <tissue evidence="4">Salivary glands</tissue>
    </source>
</reference>
<dbReference type="InterPro" id="IPR029277">
    <property type="entry name" value="SVWC_dom"/>
</dbReference>
<dbReference type="Pfam" id="PF15430">
    <property type="entry name" value="SVWC"/>
    <property type="match status" value="1"/>
</dbReference>
<evidence type="ECO:0000256" key="2">
    <source>
        <dbReference type="ARBA" id="ARBA00022525"/>
    </source>
</evidence>
<evidence type="ECO:0000313" key="4">
    <source>
        <dbReference type="EMBL" id="JAC30782.1"/>
    </source>
</evidence>
<evidence type="ECO:0000259" key="3">
    <source>
        <dbReference type="SMART" id="SM01318"/>
    </source>
</evidence>
<dbReference type="SMART" id="SM01318">
    <property type="entry name" value="SVWC"/>
    <property type="match status" value="2"/>
</dbReference>
<evidence type="ECO:0000256" key="1">
    <source>
        <dbReference type="ARBA" id="ARBA00004613"/>
    </source>
</evidence>
<dbReference type="AlphaFoldDB" id="A0A023GA76"/>
<protein>
    <recommendedName>
        <fullName evidence="3">Single domain-containing protein</fullName>
    </recommendedName>
</protein>
<proteinExistence type="evidence at transcript level"/>
<sequence>MIKHQLLYGIILYLVNRLNSSGLKFVEVSPVKVENGSCFYKGQNFSSVWLTNGTVCEEWLCNTTGKSLTLVGCAPDPPGCTRNTSAVLKYPQCCATNCVQKREPYCLADDGTPVPEGLEYNSTSPCVRYGCENGTLTTLEECPKPEAENDPLCQPSYVEKAPFPACCGAATLCISSGKGRRK</sequence>
<dbReference type="GO" id="GO:0005576">
    <property type="term" value="C:extracellular region"/>
    <property type="evidence" value="ECO:0007669"/>
    <property type="project" value="UniProtKB-SubCell"/>
</dbReference>
<feature type="domain" description="Single" evidence="3">
    <location>
        <begin position="38"/>
        <end position="98"/>
    </location>
</feature>
<dbReference type="EMBL" id="GBBM01004636">
    <property type="protein sequence ID" value="JAC30782.1"/>
    <property type="molecule type" value="mRNA"/>
</dbReference>
<feature type="domain" description="Single" evidence="3">
    <location>
        <begin position="106"/>
        <end position="173"/>
    </location>
</feature>
<name>A0A023GA76_AMBTT</name>
<organism evidence="4">
    <name type="scientific">Amblyomma triste</name>
    <name type="common">Neotropical tick</name>
    <dbReference type="NCBI Taxonomy" id="251400"/>
    <lineage>
        <taxon>Eukaryota</taxon>
        <taxon>Metazoa</taxon>
        <taxon>Ecdysozoa</taxon>
        <taxon>Arthropoda</taxon>
        <taxon>Chelicerata</taxon>
        <taxon>Arachnida</taxon>
        <taxon>Acari</taxon>
        <taxon>Parasitiformes</taxon>
        <taxon>Ixodida</taxon>
        <taxon>Ixodoidea</taxon>
        <taxon>Ixodidae</taxon>
        <taxon>Amblyomminae</taxon>
        <taxon>Amblyomma</taxon>
    </lineage>
</organism>